<dbReference type="VEuPathDB" id="FungiDB:BCV72DRAFT_220469"/>
<dbReference type="EMBL" id="KV921297">
    <property type="protein sequence ID" value="ORE20245.1"/>
    <property type="molecule type" value="Genomic_DNA"/>
</dbReference>
<organism evidence="1 2">
    <name type="scientific">Rhizopus microsporus</name>
    <dbReference type="NCBI Taxonomy" id="58291"/>
    <lineage>
        <taxon>Eukaryota</taxon>
        <taxon>Fungi</taxon>
        <taxon>Fungi incertae sedis</taxon>
        <taxon>Mucoromycota</taxon>
        <taxon>Mucoromycotina</taxon>
        <taxon>Mucoromycetes</taxon>
        <taxon>Mucorales</taxon>
        <taxon>Mucorineae</taxon>
        <taxon>Rhizopodaceae</taxon>
        <taxon>Rhizopus</taxon>
    </lineage>
</organism>
<evidence type="ECO:0000313" key="1">
    <source>
        <dbReference type="EMBL" id="ORE20245.1"/>
    </source>
</evidence>
<dbReference type="PANTHER" id="PTHR39214:SF1">
    <property type="entry name" value="MICROBODY (PEROXISOME) BIOGENESIS PROTEIN PEROXIN 8 (EUROFUNG)"/>
    <property type="match status" value="1"/>
</dbReference>
<dbReference type="Proteomes" id="UP000242381">
    <property type="component" value="Unassembled WGS sequence"/>
</dbReference>
<accession>A0A1X0S7J8</accession>
<dbReference type="PANTHER" id="PTHR39214">
    <property type="entry name" value="MICROBODY (PEROXISOME) BIOGENESIS PROTEIN PEROXIN 8 (EUROFUNG)"/>
    <property type="match status" value="1"/>
</dbReference>
<sequence>MSGQQTQEDLKEIAKQLSDAYYKILQHSTLSKQTILDSLSLLSKYSHDLPLSWFTNEFLDQLFVLKTKLEDTNGLLSIVTLLSAWLRLSKDNDHRQKLALDILESILRKDDTARLQKEAWIGWVALIGKGNHDARILEGMISVIERYGQKQSLELDAGLAHALAMTNTLNEFEIEPCQRLLNVYAKHASARGFDGARALMDALEHATDVRSQEKPQTRAEADLATLVQLVIDLEDKARLSALAGIVRVLQFNQGKNTKKVIKQREKAEKALMEQLSIALTSSPVCQDTLTYIASRCLLQVPEKELAHLPSADLLRVLVSSLLTSALAIQHQEPLSRLTNSKESVEEIKAFVDQPLFKQVGRISRTIAKIIQVVDIRQAEHIIDRLVGFSYNVFIDWDQFKISNIDADLYKQIEEHAWTFLKSVLFSFTVILKSIAVDIPNGQGLVEIPNAAQDTLSIFANLHFIAHHLGQGAGRQAYQDTLTNVVAYLLQPDHQCQLNRLLSSAFREYGQPLYTNDTTPAVELLSTVKQMRLLFFTDLLEQTVKSVDDATLEHQILPVIYPILKWKRVENKDLYESAHTVVISTFLAAKPVCSELSVAYADILIDNFPEPINLDQLRYGFTTMVKALCEIDDALAWFVVNRLIEKIHSLEMVRRAEHLTVLIDMLKPLSLGPFFPSILDEIRAQVQVQTPKMQLATLKIIFDTVSGPGISDMRRKQAVGWYLDLKRELKL</sequence>
<name>A0A1X0S7J8_RHIZD</name>
<evidence type="ECO:0000313" key="2">
    <source>
        <dbReference type="Proteomes" id="UP000242381"/>
    </source>
</evidence>
<dbReference type="AlphaFoldDB" id="A0A1X0S7J8"/>
<dbReference type="OMA" id="GWFLELK"/>
<gene>
    <name evidence="1" type="ORF">BCV71DRAFT_262257</name>
</gene>
<proteinExistence type="predicted"/>
<dbReference type="InterPro" id="IPR055334">
    <property type="entry name" value="PEX8-like"/>
</dbReference>
<reference evidence="1 2" key="1">
    <citation type="journal article" date="2016" name="Proc. Natl. Acad. Sci. U.S.A.">
        <title>Lipid metabolic changes in an early divergent fungus govern the establishment of a mutualistic symbiosis with endobacteria.</title>
        <authorList>
            <person name="Lastovetsky O.A."/>
            <person name="Gaspar M.L."/>
            <person name="Mondo S.J."/>
            <person name="LaButti K.M."/>
            <person name="Sandor L."/>
            <person name="Grigoriev I.V."/>
            <person name="Henry S.A."/>
            <person name="Pawlowska T.E."/>
        </authorList>
    </citation>
    <scope>NUCLEOTIDE SEQUENCE [LARGE SCALE GENOMIC DNA]</scope>
    <source>
        <strain evidence="1 2">ATCC 11559</strain>
    </source>
</reference>
<protein>
    <submittedName>
        <fullName evidence="1">Uncharacterized protein</fullName>
    </submittedName>
</protein>